<dbReference type="PROSITE" id="PS00086">
    <property type="entry name" value="CYTOCHROME_P450"/>
    <property type="match status" value="1"/>
</dbReference>
<keyword evidence="2" id="KW-0408">Iron</keyword>
<keyword evidence="2" id="KW-0349">Heme</keyword>
<dbReference type="PRINTS" id="PR00385">
    <property type="entry name" value="P450"/>
</dbReference>
<keyword evidence="4" id="KW-1185">Reference proteome</keyword>
<dbReference type="PANTHER" id="PTHR46696">
    <property type="entry name" value="P450, PUTATIVE (EUROFUNG)-RELATED"/>
    <property type="match status" value="1"/>
</dbReference>
<dbReference type="SUPFAM" id="SSF48264">
    <property type="entry name" value="Cytochrome P450"/>
    <property type="match status" value="1"/>
</dbReference>
<dbReference type="InterPro" id="IPR002397">
    <property type="entry name" value="Cyt_P450_B"/>
</dbReference>
<dbReference type="PRINTS" id="PR00359">
    <property type="entry name" value="BP450"/>
</dbReference>
<keyword evidence="2" id="KW-0479">Metal-binding</keyword>
<dbReference type="Gene3D" id="1.10.630.10">
    <property type="entry name" value="Cytochrome P450"/>
    <property type="match status" value="1"/>
</dbReference>
<dbReference type="InterPro" id="IPR001128">
    <property type="entry name" value="Cyt_P450"/>
</dbReference>
<evidence type="ECO:0000313" key="3">
    <source>
        <dbReference type="EMBL" id="GAA2718661.1"/>
    </source>
</evidence>
<gene>
    <name evidence="3" type="ORF">GCM10010315_34540</name>
</gene>
<dbReference type="InterPro" id="IPR017972">
    <property type="entry name" value="Cyt_P450_CS"/>
</dbReference>
<dbReference type="Proteomes" id="UP001500886">
    <property type="component" value="Unassembled WGS sequence"/>
</dbReference>
<dbReference type="Pfam" id="PF00067">
    <property type="entry name" value="p450"/>
    <property type="match status" value="2"/>
</dbReference>
<keyword evidence="2" id="KW-0560">Oxidoreductase</keyword>
<accession>A0ABN3TV31</accession>
<sequence length="427" mass="46120">MINMPADDTGPNPLESGRDVLDLLLSPPAHLDPYPLYAWLRTHAPVHPSAYGAHLISRYADVEHVLKHPELFPGVPEDALARMFPLAVGHEAYEVLVTSLVGSNPPKHTRLRGLIGRDFTTRRVGSLRAGIEDLAGRLVTEAAERLRAGENVDLHAAVSVPMPLHVISDLLGVPHADRSRLAVLVPAMMNVVDPAATPEAVAAADAAFRELGTYMSQLVADRRRTPRDDLVSALVSVHDDDSDRLSDDELRTLLFTLWSAGFETTATGIDNALLALIDRPELGHWLEGTERQAAAFAEETLRYDPSVQVAPGIRFAAEPVVLSGVKVPAGAQVRLMLGAAGRDEAAFPEPDRFLPGRAGAAPLSFGAGIHYCLGAGLSRLEMTALLPRLHRELPGLALAGPPGRRRSIPLRDFSSLTVTLTDEIRRR</sequence>
<organism evidence="3 4">
    <name type="scientific">Streptomyces luteosporeus</name>
    <dbReference type="NCBI Taxonomy" id="173856"/>
    <lineage>
        <taxon>Bacteria</taxon>
        <taxon>Bacillati</taxon>
        <taxon>Actinomycetota</taxon>
        <taxon>Actinomycetes</taxon>
        <taxon>Kitasatosporales</taxon>
        <taxon>Streptomycetaceae</taxon>
        <taxon>Streptomyces</taxon>
    </lineage>
</organism>
<reference evidence="3 4" key="1">
    <citation type="journal article" date="2019" name="Int. J. Syst. Evol. Microbiol.">
        <title>The Global Catalogue of Microorganisms (GCM) 10K type strain sequencing project: providing services to taxonomists for standard genome sequencing and annotation.</title>
        <authorList>
            <consortium name="The Broad Institute Genomics Platform"/>
            <consortium name="The Broad Institute Genome Sequencing Center for Infectious Disease"/>
            <person name="Wu L."/>
            <person name="Ma J."/>
        </authorList>
    </citation>
    <scope>NUCLEOTIDE SEQUENCE [LARGE SCALE GENOMIC DNA]</scope>
    <source>
        <strain evidence="3 4">JCM 4542</strain>
    </source>
</reference>
<proteinExistence type="inferred from homology"/>
<comment type="similarity">
    <text evidence="1 2">Belongs to the cytochrome P450 family.</text>
</comment>
<evidence type="ECO:0000256" key="1">
    <source>
        <dbReference type="ARBA" id="ARBA00010617"/>
    </source>
</evidence>
<dbReference type="EMBL" id="BAAASL010000012">
    <property type="protein sequence ID" value="GAA2718661.1"/>
    <property type="molecule type" value="Genomic_DNA"/>
</dbReference>
<comment type="caution">
    <text evidence="3">The sequence shown here is derived from an EMBL/GenBank/DDBJ whole genome shotgun (WGS) entry which is preliminary data.</text>
</comment>
<evidence type="ECO:0000256" key="2">
    <source>
        <dbReference type="RuleBase" id="RU000461"/>
    </source>
</evidence>
<keyword evidence="2" id="KW-0503">Monooxygenase</keyword>
<protein>
    <submittedName>
        <fullName evidence="3">Cytochrome P450</fullName>
    </submittedName>
</protein>
<evidence type="ECO:0000313" key="4">
    <source>
        <dbReference type="Proteomes" id="UP001500886"/>
    </source>
</evidence>
<dbReference type="InterPro" id="IPR036396">
    <property type="entry name" value="Cyt_P450_sf"/>
</dbReference>
<dbReference type="PANTHER" id="PTHR46696:SF1">
    <property type="entry name" value="CYTOCHROME P450 YJIB-RELATED"/>
    <property type="match status" value="1"/>
</dbReference>
<name>A0ABN3TV31_9ACTN</name>